<evidence type="ECO:0000313" key="3">
    <source>
        <dbReference type="EMBL" id="NII05155.1"/>
    </source>
</evidence>
<feature type="domain" description="DUF6249" evidence="2">
    <location>
        <begin position="8"/>
        <end position="117"/>
    </location>
</feature>
<reference evidence="3 4" key="1">
    <citation type="submission" date="2020-03" db="EMBL/GenBank/DDBJ databases">
        <authorList>
            <person name="Lai Q."/>
        </authorList>
    </citation>
    <scope>NUCLEOTIDE SEQUENCE [LARGE SCALE GENOMIC DNA]</scope>
    <source>
        <strain evidence="3 4">CCUG 25036</strain>
    </source>
</reference>
<evidence type="ECO:0000256" key="1">
    <source>
        <dbReference type="SAM" id="Phobius"/>
    </source>
</evidence>
<protein>
    <recommendedName>
        <fullName evidence="2">DUF6249 domain-containing protein</fullName>
    </recommendedName>
</protein>
<name>A0A7X5U7F9_9GAMM</name>
<proteinExistence type="predicted"/>
<dbReference type="RefSeq" id="WP_166946052.1">
    <property type="nucleotide sequence ID" value="NZ_JAARLZ010000001.1"/>
</dbReference>
<keyword evidence="4" id="KW-1185">Reference proteome</keyword>
<evidence type="ECO:0000259" key="2">
    <source>
        <dbReference type="Pfam" id="PF19762"/>
    </source>
</evidence>
<dbReference type="Proteomes" id="UP000490980">
    <property type="component" value="Unassembled WGS sequence"/>
</dbReference>
<feature type="transmembrane region" description="Helical" evidence="1">
    <location>
        <begin position="6"/>
        <end position="25"/>
    </location>
</feature>
<feature type="transmembrane region" description="Helical" evidence="1">
    <location>
        <begin position="95"/>
        <end position="115"/>
    </location>
</feature>
<organism evidence="3 4">
    <name type="scientific">Luteibacter anthropi</name>
    <dbReference type="NCBI Taxonomy" id="564369"/>
    <lineage>
        <taxon>Bacteria</taxon>
        <taxon>Pseudomonadati</taxon>
        <taxon>Pseudomonadota</taxon>
        <taxon>Gammaproteobacteria</taxon>
        <taxon>Lysobacterales</taxon>
        <taxon>Rhodanobacteraceae</taxon>
        <taxon>Luteibacter</taxon>
    </lineage>
</organism>
<keyword evidence="1" id="KW-1133">Transmembrane helix</keyword>
<evidence type="ECO:0000313" key="4">
    <source>
        <dbReference type="Proteomes" id="UP000490980"/>
    </source>
</evidence>
<dbReference type="InterPro" id="IPR046216">
    <property type="entry name" value="DUF6249"/>
</dbReference>
<dbReference type="Pfam" id="PF19762">
    <property type="entry name" value="DUF6249"/>
    <property type="match status" value="1"/>
</dbReference>
<comment type="caution">
    <text evidence="3">The sequence shown here is derived from an EMBL/GenBank/DDBJ whole genome shotgun (WGS) entry which is preliminary data.</text>
</comment>
<dbReference type="EMBL" id="JAARLZ010000001">
    <property type="protein sequence ID" value="NII05155.1"/>
    <property type="molecule type" value="Genomic_DNA"/>
</dbReference>
<keyword evidence="1" id="KW-0472">Membrane</keyword>
<dbReference type="AlphaFoldDB" id="A0A7X5U7F9"/>
<sequence length="123" mass="13856">MDAVYLIPLIVLAAPVLAIFFVLRYRHMQTQARYRMLLELADKGVTLPHELLVEQRVEYSERRRALVLISGGLGLTMMLLALPGHLDDGLSIRSLWGLGLLPLMTGFGYLASWWLNQRGEAHG</sequence>
<accession>A0A7X5U7F9</accession>
<keyword evidence="1" id="KW-0812">Transmembrane</keyword>
<feature type="transmembrane region" description="Helical" evidence="1">
    <location>
        <begin position="65"/>
        <end position="83"/>
    </location>
</feature>
<gene>
    <name evidence="3" type="ORF">HBF25_01990</name>
</gene>